<sequence>MSRKTFCAVTLCNLIILFFSLLVFIFSKMTTEVSKTTPFEARNDENIYSTTSTKRHPIVSHELKKCFTRNTPKLRELRVIVTKLDAASMMVAPLPGGGGYSVQPPSATINPLNKTLVPGVGNCPARKSKRSADALTCCLGCMAGDPCKKTKSGTQGGRKCGRPKNVGLKRKYVRRSTTAAKRQSDVWFGSRSNPSMVHQYRFDPQRRFGDVPSSVSAALPSHLPVGMQLERVCTTGETLPASSPVCSSTGKVSPSFSTASGGNSSTAASISTGFLAAAPSSAVTNSRIAKFRRSHFPAFSANAAVSNPGVASVELSQFSSSPATTVANPGVAISQPSTFSSNPAVAVGNPGVSSVQLLNSTPMTNTAFSSPALPSVQLSLLPSKTSATISHPQVPSAQFSQPGANTTTEISNPGVKSLQQSLFPSLPPLPLRQPYVTAIPVYADSCLLPVNVPYVQVSNPALIPPVTNMVHQPPLYSVIGHPSLPLQNICQQLPSVVVGSGTLNNNLLTSSVSCLNSASLQMQTQHGSYSVNTSTAGSNLAEGQVSHGASVGSQKDNVTACNDASVEYTERSSIGSSVLQKDCVGSNSTNGGHHRYNISVGTNSASSSTIGTQPQSDSENLFSISSLLPEMPNESESILQGSMPLGGKKTDLKTVINLVSTTDVDDFRWLTNDPVNCRNIFDIPKLKIFICQEEMRLKCKKGQFVRSCEKLQQSIGTFQETISRDTKKYDMIKKKLHADTSQKRSVKQVETELQELLTETKVLRDGLDELETKWFRKEGTQLKR</sequence>
<keyword evidence="4" id="KW-1185">Reference proteome</keyword>
<evidence type="ECO:0000313" key="4">
    <source>
        <dbReference type="Proteomes" id="UP001159427"/>
    </source>
</evidence>
<accession>A0ABN8MLK8</accession>
<keyword evidence="2" id="KW-1133">Transmembrane helix</keyword>
<name>A0ABN8MLK8_9CNID</name>
<feature type="region of interest" description="Disordered" evidence="1">
    <location>
        <begin position="393"/>
        <end position="412"/>
    </location>
</feature>
<evidence type="ECO:0000256" key="1">
    <source>
        <dbReference type="SAM" id="MobiDB-lite"/>
    </source>
</evidence>
<dbReference type="EMBL" id="CALNXI010000550">
    <property type="protein sequence ID" value="CAH3029078.1"/>
    <property type="molecule type" value="Genomic_DNA"/>
</dbReference>
<feature type="transmembrane region" description="Helical" evidence="2">
    <location>
        <begin position="7"/>
        <end position="26"/>
    </location>
</feature>
<comment type="caution">
    <text evidence="3">The sequence shown here is derived from an EMBL/GenBank/DDBJ whole genome shotgun (WGS) entry which is preliminary data.</text>
</comment>
<reference evidence="3 4" key="1">
    <citation type="submission" date="2022-05" db="EMBL/GenBank/DDBJ databases">
        <authorList>
            <consortium name="Genoscope - CEA"/>
            <person name="William W."/>
        </authorList>
    </citation>
    <scope>NUCLEOTIDE SEQUENCE [LARGE SCALE GENOMIC DNA]</scope>
</reference>
<dbReference type="Proteomes" id="UP001159427">
    <property type="component" value="Unassembled WGS sequence"/>
</dbReference>
<proteinExistence type="predicted"/>
<protein>
    <submittedName>
        <fullName evidence="3">Uncharacterized protein</fullName>
    </submittedName>
</protein>
<evidence type="ECO:0000313" key="3">
    <source>
        <dbReference type="EMBL" id="CAH3029078.1"/>
    </source>
</evidence>
<keyword evidence="2" id="KW-0472">Membrane</keyword>
<gene>
    <name evidence="3" type="ORF">PEVE_00035493</name>
</gene>
<evidence type="ECO:0000256" key="2">
    <source>
        <dbReference type="SAM" id="Phobius"/>
    </source>
</evidence>
<feature type="compositionally biased region" description="Polar residues" evidence="1">
    <location>
        <begin position="393"/>
        <end position="411"/>
    </location>
</feature>
<keyword evidence="2" id="KW-0812">Transmembrane</keyword>
<organism evidence="3 4">
    <name type="scientific">Porites evermanni</name>
    <dbReference type="NCBI Taxonomy" id="104178"/>
    <lineage>
        <taxon>Eukaryota</taxon>
        <taxon>Metazoa</taxon>
        <taxon>Cnidaria</taxon>
        <taxon>Anthozoa</taxon>
        <taxon>Hexacorallia</taxon>
        <taxon>Scleractinia</taxon>
        <taxon>Fungiina</taxon>
        <taxon>Poritidae</taxon>
        <taxon>Porites</taxon>
    </lineage>
</organism>